<evidence type="ECO:0000313" key="2">
    <source>
        <dbReference type="Proteomes" id="UP000767446"/>
    </source>
</evidence>
<accession>A0A941JVN2</accession>
<dbReference type="AlphaFoldDB" id="A0A941JVN2"/>
<name>A0A941JVN2_9CHRO</name>
<gene>
    <name evidence="1" type="ORF">DSM107014_16395</name>
</gene>
<proteinExistence type="predicted"/>
<protein>
    <submittedName>
        <fullName evidence="1">Uncharacterized protein</fullName>
    </submittedName>
</protein>
<evidence type="ECO:0000313" key="1">
    <source>
        <dbReference type="EMBL" id="MBR8829450.1"/>
    </source>
</evidence>
<sequence length="164" mass="18560">MLINKHLNIKTFYKEELKQFFIESDFNQGIHLFKPDCLIGEAQIPVEEGVFLNGSINNTQGVPESVLSAFARHLWYAGHSISNIAVLKVLVNNLITFAICIHGYVDDGWDNGGDFIEIYDEKGKLVGSVIIPSFDDADAWENWEWMNRPILGDDFNTPAPEPKF</sequence>
<organism evidence="1 2">
    <name type="scientific">Gomphosphaeria aponina SAG 52.96 = DSM 107014</name>
    <dbReference type="NCBI Taxonomy" id="1521640"/>
    <lineage>
        <taxon>Bacteria</taxon>
        <taxon>Bacillati</taxon>
        <taxon>Cyanobacteriota</taxon>
        <taxon>Cyanophyceae</taxon>
        <taxon>Oscillatoriophycideae</taxon>
        <taxon>Chroococcales</taxon>
        <taxon>Gomphosphaeriaceae</taxon>
        <taxon>Gomphosphaeria</taxon>
    </lineage>
</organism>
<dbReference type="EMBL" id="JADQBC010000136">
    <property type="protein sequence ID" value="MBR8829450.1"/>
    <property type="molecule type" value="Genomic_DNA"/>
</dbReference>
<comment type="caution">
    <text evidence="1">The sequence shown here is derived from an EMBL/GenBank/DDBJ whole genome shotgun (WGS) entry which is preliminary data.</text>
</comment>
<reference evidence="1" key="1">
    <citation type="submission" date="2021-02" db="EMBL/GenBank/DDBJ databases">
        <title>Metagenome analyses of Stigonema ocellatum DSM 106950, Chlorogloea purpurea SAG 13.99 and Gomphosphaeria aponina DSM 107014.</title>
        <authorList>
            <person name="Marter P."/>
            <person name="Huang S."/>
        </authorList>
    </citation>
    <scope>NUCLEOTIDE SEQUENCE</scope>
    <source>
        <strain evidence="1">JP213</strain>
    </source>
</reference>
<dbReference type="Proteomes" id="UP000767446">
    <property type="component" value="Unassembled WGS sequence"/>
</dbReference>